<name>A0A512J2X7_9HYPH</name>
<dbReference type="AlphaFoldDB" id="A0A512J2X7"/>
<dbReference type="Pfam" id="PF13480">
    <property type="entry name" value="Acetyltransf_6"/>
    <property type="match status" value="1"/>
</dbReference>
<reference evidence="4" key="4">
    <citation type="submission" date="2023-01" db="EMBL/GenBank/DDBJ databases">
        <title>Draft genome sequence of Methylobacterium oxalidis strain NBRC 107715.</title>
        <authorList>
            <person name="Sun Q."/>
            <person name="Mori K."/>
        </authorList>
    </citation>
    <scope>NUCLEOTIDE SEQUENCE</scope>
    <source>
        <strain evidence="4">NBRC 107715</strain>
    </source>
</reference>
<dbReference type="Gene3D" id="3.40.630.30">
    <property type="match status" value="1"/>
</dbReference>
<evidence type="ECO:0000313" key="5">
    <source>
        <dbReference type="Proteomes" id="UP000321960"/>
    </source>
</evidence>
<dbReference type="EMBL" id="BJZU01000043">
    <property type="protein sequence ID" value="GEP04317.1"/>
    <property type="molecule type" value="Genomic_DNA"/>
</dbReference>
<reference evidence="3 5" key="3">
    <citation type="submission" date="2019-07" db="EMBL/GenBank/DDBJ databases">
        <title>Whole genome shotgun sequence of Methylobacterium oxalidis NBRC 107715.</title>
        <authorList>
            <person name="Hosoyama A."/>
            <person name="Uohara A."/>
            <person name="Ohji S."/>
            <person name="Ichikawa N."/>
        </authorList>
    </citation>
    <scope>NUCLEOTIDE SEQUENCE [LARGE SCALE GENOMIC DNA]</scope>
    <source>
        <strain evidence="3 5">NBRC 107715</strain>
    </source>
</reference>
<accession>A0A512J2X7</accession>
<feature type="compositionally biased region" description="Low complexity" evidence="1">
    <location>
        <begin position="391"/>
        <end position="401"/>
    </location>
</feature>
<dbReference type="SUPFAM" id="SSF55729">
    <property type="entry name" value="Acyl-CoA N-acyltransferases (Nat)"/>
    <property type="match status" value="1"/>
</dbReference>
<evidence type="ECO:0000256" key="1">
    <source>
        <dbReference type="SAM" id="MobiDB-lite"/>
    </source>
</evidence>
<sequence>MANVWTIRLANSVYTAMRQLSLPDNPSDFAFPTLRGASVSIHTSFAESEAIWRSAVSGGASTVFQTFEWLSTWHDVVGRAAGVQPRIVVVADRGGTPLLLLPLAICREPCGRSLQFLGGHSTDYNAPVVDPRFAAEAGPDDVRRLWASVLDRLAAVDLVRLERMPLTVDSLPNPLAGLPGLHHAHDAYAATLPSTFAAFAKARSAQFFSQNRRKRRKLEALGPVEMVAPDSGAERAELVRFLLEHKSRWQVASGLANTFGQAEQRALYERLTQTPFAEGGIHVAGLKVGGAWVAALWGTVFRGQYAMILTTYREDWSQHSVGRLLMESVIQDCIARGDLSLFDLTIGGEGYKAHWADRSDPLYDLVAARSLRGRLFLASRRVLKRCRQAMARAPGPASAARRPSEPESRS</sequence>
<keyword evidence="6" id="KW-1185">Reference proteome</keyword>
<protein>
    <recommendedName>
        <fullName evidence="2">BioF2-like acetyltransferase domain-containing protein</fullName>
    </recommendedName>
</protein>
<evidence type="ECO:0000313" key="6">
    <source>
        <dbReference type="Proteomes" id="UP001156856"/>
    </source>
</evidence>
<organism evidence="3 5">
    <name type="scientific">Methylobacterium oxalidis</name>
    <dbReference type="NCBI Taxonomy" id="944322"/>
    <lineage>
        <taxon>Bacteria</taxon>
        <taxon>Pseudomonadati</taxon>
        <taxon>Pseudomonadota</taxon>
        <taxon>Alphaproteobacteria</taxon>
        <taxon>Hyphomicrobiales</taxon>
        <taxon>Methylobacteriaceae</taxon>
        <taxon>Methylobacterium</taxon>
    </lineage>
</organism>
<comment type="caution">
    <text evidence="3">The sequence shown here is derived from an EMBL/GenBank/DDBJ whole genome shotgun (WGS) entry which is preliminary data.</text>
</comment>
<reference evidence="6" key="2">
    <citation type="journal article" date="2019" name="Int. J. Syst. Evol. Microbiol.">
        <title>The Global Catalogue of Microorganisms (GCM) 10K type strain sequencing project: providing services to taxonomists for standard genome sequencing and annotation.</title>
        <authorList>
            <consortium name="The Broad Institute Genomics Platform"/>
            <consortium name="The Broad Institute Genome Sequencing Center for Infectious Disease"/>
            <person name="Wu L."/>
            <person name="Ma J."/>
        </authorList>
    </citation>
    <scope>NUCLEOTIDE SEQUENCE [LARGE SCALE GENOMIC DNA]</scope>
    <source>
        <strain evidence="6">NBRC 107715</strain>
    </source>
</reference>
<proteinExistence type="predicted"/>
<dbReference type="Proteomes" id="UP001156856">
    <property type="component" value="Unassembled WGS sequence"/>
</dbReference>
<gene>
    <name evidence="4" type="ORF">GCM10007888_55470</name>
    <name evidence="3" type="ORF">MOX02_23550</name>
</gene>
<reference evidence="4" key="1">
    <citation type="journal article" date="2014" name="Int. J. Syst. Evol. Microbiol.">
        <title>Complete genome of a new Firmicutes species belonging to the dominant human colonic microbiota ('Ruminococcus bicirculans') reveals two chromosomes and a selective capacity to utilize plant glucans.</title>
        <authorList>
            <consortium name="NISC Comparative Sequencing Program"/>
            <person name="Wegmann U."/>
            <person name="Louis P."/>
            <person name="Goesmann A."/>
            <person name="Henrissat B."/>
            <person name="Duncan S.H."/>
            <person name="Flint H.J."/>
        </authorList>
    </citation>
    <scope>NUCLEOTIDE SEQUENCE</scope>
    <source>
        <strain evidence="4">NBRC 107715</strain>
    </source>
</reference>
<evidence type="ECO:0000313" key="4">
    <source>
        <dbReference type="EMBL" id="GLS67164.1"/>
    </source>
</evidence>
<feature type="region of interest" description="Disordered" evidence="1">
    <location>
        <begin position="388"/>
        <end position="410"/>
    </location>
</feature>
<feature type="domain" description="BioF2-like acetyltransferase" evidence="2">
    <location>
        <begin position="210"/>
        <end position="352"/>
    </location>
</feature>
<dbReference type="InterPro" id="IPR016181">
    <property type="entry name" value="Acyl_CoA_acyltransferase"/>
</dbReference>
<dbReference type="OrthoDB" id="9808976at2"/>
<evidence type="ECO:0000313" key="3">
    <source>
        <dbReference type="EMBL" id="GEP04317.1"/>
    </source>
</evidence>
<dbReference type="InterPro" id="IPR038740">
    <property type="entry name" value="BioF2-like_GNAT_dom"/>
</dbReference>
<evidence type="ECO:0000259" key="2">
    <source>
        <dbReference type="Pfam" id="PF13480"/>
    </source>
</evidence>
<dbReference type="Proteomes" id="UP000321960">
    <property type="component" value="Unassembled WGS sequence"/>
</dbReference>
<dbReference type="EMBL" id="BSPK01000111">
    <property type="protein sequence ID" value="GLS67164.1"/>
    <property type="molecule type" value="Genomic_DNA"/>
</dbReference>